<dbReference type="PANTHER" id="PTHR36688">
    <property type="entry name" value="ENDO/EXONUCLEASE/PHOSPHATASE DOMAIN-CONTAINING PROTEIN"/>
    <property type="match status" value="1"/>
</dbReference>
<protein>
    <recommendedName>
        <fullName evidence="3">Reverse transcriptase domain-containing protein</fullName>
    </recommendedName>
</protein>
<evidence type="ECO:0000313" key="2">
    <source>
        <dbReference type="Proteomes" id="UP001314205"/>
    </source>
</evidence>
<dbReference type="InterPro" id="IPR052560">
    <property type="entry name" value="RdDP_mobile_element"/>
</dbReference>
<dbReference type="SUPFAM" id="SSF56672">
    <property type="entry name" value="DNA/RNA polymerases"/>
    <property type="match status" value="1"/>
</dbReference>
<accession>A0AAV1LLC3</accession>
<dbReference type="AlphaFoldDB" id="A0AAV1LLC3"/>
<organism evidence="1 2">
    <name type="scientific">Parnassius mnemosyne</name>
    <name type="common">clouded apollo</name>
    <dbReference type="NCBI Taxonomy" id="213953"/>
    <lineage>
        <taxon>Eukaryota</taxon>
        <taxon>Metazoa</taxon>
        <taxon>Ecdysozoa</taxon>
        <taxon>Arthropoda</taxon>
        <taxon>Hexapoda</taxon>
        <taxon>Insecta</taxon>
        <taxon>Pterygota</taxon>
        <taxon>Neoptera</taxon>
        <taxon>Endopterygota</taxon>
        <taxon>Lepidoptera</taxon>
        <taxon>Glossata</taxon>
        <taxon>Ditrysia</taxon>
        <taxon>Papilionoidea</taxon>
        <taxon>Papilionidae</taxon>
        <taxon>Parnassiinae</taxon>
        <taxon>Parnassini</taxon>
        <taxon>Parnassius</taxon>
        <taxon>Driopa</taxon>
    </lineage>
</organism>
<reference evidence="1 2" key="1">
    <citation type="submission" date="2023-11" db="EMBL/GenBank/DDBJ databases">
        <authorList>
            <person name="Hedman E."/>
            <person name="Englund M."/>
            <person name="Stromberg M."/>
            <person name="Nyberg Akerstrom W."/>
            <person name="Nylinder S."/>
            <person name="Jareborg N."/>
            <person name="Kallberg Y."/>
            <person name="Kronander E."/>
        </authorList>
    </citation>
    <scope>NUCLEOTIDE SEQUENCE [LARGE SCALE GENOMIC DNA]</scope>
</reference>
<proteinExistence type="predicted"/>
<sequence length="199" mass="22574">MGWEARLETNSRGGSAPLANAIANRIVELSRVKGRKDDTRATRQCAKQLKASLPIDYQLSREFSQDETDRALKLLPPNKAAGFDGVYNEFLKHLGPKCRKWLKKFSDILLRNKLPRDFNRSKIIAMLKPQKPADDPKSYRPIALLSCVYKLLGRLICKRIMPLIDKVVPVEQAGFRCGHNCTDRCCPSQPTLKQGLKRN</sequence>
<evidence type="ECO:0008006" key="3">
    <source>
        <dbReference type="Google" id="ProtNLM"/>
    </source>
</evidence>
<dbReference type="EMBL" id="CAVLGL010000093">
    <property type="protein sequence ID" value="CAK1596255.1"/>
    <property type="molecule type" value="Genomic_DNA"/>
</dbReference>
<comment type="caution">
    <text evidence="1">The sequence shown here is derived from an EMBL/GenBank/DDBJ whole genome shotgun (WGS) entry which is preliminary data.</text>
</comment>
<dbReference type="PANTHER" id="PTHR36688:SF1">
    <property type="entry name" value="ENDONUCLEASE_EXONUCLEASE_PHOSPHATASE DOMAIN-CONTAINING PROTEIN"/>
    <property type="match status" value="1"/>
</dbReference>
<dbReference type="InterPro" id="IPR043502">
    <property type="entry name" value="DNA/RNA_pol_sf"/>
</dbReference>
<dbReference type="Proteomes" id="UP001314205">
    <property type="component" value="Unassembled WGS sequence"/>
</dbReference>
<gene>
    <name evidence="1" type="ORF">PARMNEM_LOCUS15629</name>
</gene>
<keyword evidence="2" id="KW-1185">Reference proteome</keyword>
<name>A0AAV1LLC3_9NEOP</name>
<evidence type="ECO:0000313" key="1">
    <source>
        <dbReference type="EMBL" id="CAK1596255.1"/>
    </source>
</evidence>
<dbReference type="GO" id="GO:0071897">
    <property type="term" value="P:DNA biosynthetic process"/>
    <property type="evidence" value="ECO:0007669"/>
    <property type="project" value="UniProtKB-ARBA"/>
</dbReference>